<feature type="region of interest" description="Disordered" evidence="1">
    <location>
        <begin position="136"/>
        <end position="167"/>
    </location>
</feature>
<sequence length="274" mass="30281">MSFLQGPVRDMESLRFSSPMPPWELNYSAVRRKQPQKNPTGACARDKTGALTPRDKTQPLLFRSPSQRTSGRDSGDIYALGRVEQRPLPGSQAPRSGGRGLFGCAACLYACPFGYKSTRDACAHYYRPPQGCLPRQGCSEKGERRDKTDPPQARFQPPSSTGGSPFRLLSDRHSSGRFMELTNLKDEVTVDRPLLLNSLLKLHTSKLWTTHPFGCAPLQVCYSTTATCSSRFTCSSPKLLLPDIPAEKLTHLQGRGRFCEVTANLLLGYAVHCT</sequence>
<dbReference type="Proteomes" id="UP001152622">
    <property type="component" value="Chromosome 24"/>
</dbReference>
<evidence type="ECO:0000313" key="3">
    <source>
        <dbReference type="Proteomes" id="UP001152622"/>
    </source>
</evidence>
<reference evidence="2" key="1">
    <citation type="journal article" date="2023" name="Science">
        <title>Genome structures resolve the early diversification of teleost fishes.</title>
        <authorList>
            <person name="Parey E."/>
            <person name="Louis A."/>
            <person name="Montfort J."/>
            <person name="Bouchez O."/>
            <person name="Roques C."/>
            <person name="Iampietro C."/>
            <person name="Lluch J."/>
            <person name="Castinel A."/>
            <person name="Donnadieu C."/>
            <person name="Desvignes T."/>
            <person name="Floi Bucao C."/>
            <person name="Jouanno E."/>
            <person name="Wen M."/>
            <person name="Mejri S."/>
            <person name="Dirks R."/>
            <person name="Jansen H."/>
            <person name="Henkel C."/>
            <person name="Chen W.J."/>
            <person name="Zahm M."/>
            <person name="Cabau C."/>
            <person name="Klopp C."/>
            <person name="Thompson A.W."/>
            <person name="Robinson-Rechavi M."/>
            <person name="Braasch I."/>
            <person name="Lecointre G."/>
            <person name="Bobe J."/>
            <person name="Postlethwait J.H."/>
            <person name="Berthelot C."/>
            <person name="Roest Crollius H."/>
            <person name="Guiguen Y."/>
        </authorList>
    </citation>
    <scope>NUCLEOTIDE SEQUENCE</scope>
    <source>
        <strain evidence="2">WJC10195</strain>
    </source>
</reference>
<accession>A0A9Q1E6I0</accession>
<feature type="region of interest" description="Disordered" evidence="1">
    <location>
        <begin position="1"/>
        <end position="94"/>
    </location>
</feature>
<proteinExistence type="predicted"/>
<feature type="compositionally biased region" description="Basic and acidic residues" evidence="1">
    <location>
        <begin position="44"/>
        <end position="57"/>
    </location>
</feature>
<keyword evidence="3" id="KW-1185">Reference proteome</keyword>
<dbReference type="EMBL" id="JAINUF010000024">
    <property type="protein sequence ID" value="KAJ8333025.1"/>
    <property type="molecule type" value="Genomic_DNA"/>
</dbReference>
<feature type="compositionally biased region" description="Basic and acidic residues" evidence="1">
    <location>
        <begin position="138"/>
        <end position="149"/>
    </location>
</feature>
<comment type="caution">
    <text evidence="2">The sequence shown here is derived from an EMBL/GenBank/DDBJ whole genome shotgun (WGS) entry which is preliminary data.</text>
</comment>
<dbReference type="AlphaFoldDB" id="A0A9Q1E6I0"/>
<gene>
    <name evidence="2" type="ORF">SKAU_G00419210</name>
</gene>
<evidence type="ECO:0000313" key="2">
    <source>
        <dbReference type="EMBL" id="KAJ8333025.1"/>
    </source>
</evidence>
<organism evidence="2 3">
    <name type="scientific">Synaphobranchus kaupii</name>
    <name type="common">Kaup's arrowtooth eel</name>
    <dbReference type="NCBI Taxonomy" id="118154"/>
    <lineage>
        <taxon>Eukaryota</taxon>
        <taxon>Metazoa</taxon>
        <taxon>Chordata</taxon>
        <taxon>Craniata</taxon>
        <taxon>Vertebrata</taxon>
        <taxon>Euteleostomi</taxon>
        <taxon>Actinopterygii</taxon>
        <taxon>Neopterygii</taxon>
        <taxon>Teleostei</taxon>
        <taxon>Anguilliformes</taxon>
        <taxon>Synaphobranchidae</taxon>
        <taxon>Synaphobranchus</taxon>
    </lineage>
</organism>
<evidence type="ECO:0000256" key="1">
    <source>
        <dbReference type="SAM" id="MobiDB-lite"/>
    </source>
</evidence>
<name>A0A9Q1E6I0_SYNKA</name>
<protein>
    <submittedName>
        <fullName evidence="2">Uncharacterized protein</fullName>
    </submittedName>
</protein>